<evidence type="ECO:0000256" key="1">
    <source>
        <dbReference type="ARBA" id="ARBA00022679"/>
    </source>
</evidence>
<dbReference type="EMBL" id="MFUP01000016">
    <property type="protein sequence ID" value="OGI87035.1"/>
    <property type="molecule type" value="Genomic_DNA"/>
</dbReference>
<reference evidence="6 7" key="1">
    <citation type="journal article" date="2016" name="Nat. Commun.">
        <title>Thousands of microbial genomes shed light on interconnected biogeochemical processes in an aquifer system.</title>
        <authorList>
            <person name="Anantharaman K."/>
            <person name="Brown C.T."/>
            <person name="Hug L.A."/>
            <person name="Sharon I."/>
            <person name="Castelle C.J."/>
            <person name="Probst A.J."/>
            <person name="Thomas B.C."/>
            <person name="Singh A."/>
            <person name="Wilkins M.J."/>
            <person name="Karaoz U."/>
            <person name="Brodie E.L."/>
            <person name="Williams K.H."/>
            <person name="Hubbard S.S."/>
            <person name="Banfield J.F."/>
        </authorList>
    </citation>
    <scope>NUCLEOTIDE SEQUENCE [LARGE SCALE GENOMIC DNA]</scope>
</reference>
<keyword evidence="2 4" id="KW-0547">Nucleotide-binding</keyword>
<dbReference type="InterPro" id="IPR036451">
    <property type="entry name" value="CblAdoTrfase-like_sf"/>
</dbReference>
<dbReference type="SUPFAM" id="SSF89028">
    <property type="entry name" value="Cobalamin adenosyltransferase-like"/>
    <property type="match status" value="1"/>
</dbReference>
<dbReference type="InterPro" id="IPR029499">
    <property type="entry name" value="PduO-typ"/>
</dbReference>
<proteinExistence type="inferred from homology"/>
<organism evidence="6 7">
    <name type="scientific">Candidatus Nomurabacteria bacterium RIFCSPLOWO2_01_FULL_33_24</name>
    <dbReference type="NCBI Taxonomy" id="1801765"/>
    <lineage>
        <taxon>Bacteria</taxon>
        <taxon>Candidatus Nomuraibacteriota</taxon>
    </lineage>
</organism>
<dbReference type="PANTHER" id="PTHR12213">
    <property type="entry name" value="CORRINOID ADENOSYLTRANSFERASE"/>
    <property type="match status" value="1"/>
</dbReference>
<evidence type="ECO:0000259" key="5">
    <source>
        <dbReference type="Pfam" id="PF01923"/>
    </source>
</evidence>
<evidence type="ECO:0000256" key="2">
    <source>
        <dbReference type="ARBA" id="ARBA00022741"/>
    </source>
</evidence>
<dbReference type="NCBIfam" id="TIGR00636">
    <property type="entry name" value="PduO_Nterm"/>
    <property type="match status" value="1"/>
</dbReference>
<comment type="catalytic activity">
    <reaction evidence="4">
        <text>2 cob(II)yrinate a,c diamide + reduced [electron-transfer flavoprotein] + 2 ATP = 2 adenosylcob(III)yrinate a,c-diamide + 2 triphosphate + oxidized [electron-transfer flavoprotein] + 3 H(+)</text>
        <dbReference type="Rhea" id="RHEA:11528"/>
        <dbReference type="Rhea" id="RHEA-COMP:10685"/>
        <dbReference type="Rhea" id="RHEA-COMP:10686"/>
        <dbReference type="ChEBI" id="CHEBI:15378"/>
        <dbReference type="ChEBI" id="CHEBI:18036"/>
        <dbReference type="ChEBI" id="CHEBI:30616"/>
        <dbReference type="ChEBI" id="CHEBI:57692"/>
        <dbReference type="ChEBI" id="CHEBI:58307"/>
        <dbReference type="ChEBI" id="CHEBI:58503"/>
        <dbReference type="ChEBI" id="CHEBI:58537"/>
        <dbReference type="EC" id="2.5.1.17"/>
    </reaction>
</comment>
<dbReference type="GO" id="GO:0008817">
    <property type="term" value="F:corrinoid adenosyltransferase activity"/>
    <property type="evidence" value="ECO:0007669"/>
    <property type="project" value="UniProtKB-UniRule"/>
</dbReference>
<comment type="pathway">
    <text evidence="4">Cofactor biosynthesis; adenosylcobalamin biosynthesis; adenosylcobalamin from cob(II)yrinate a,c-diamide: step 2/7.</text>
</comment>
<dbReference type="Gene3D" id="1.20.1200.10">
    <property type="entry name" value="Cobalamin adenosyltransferase-like"/>
    <property type="match status" value="1"/>
</dbReference>
<dbReference type="Proteomes" id="UP000185809">
    <property type="component" value="Unassembled WGS sequence"/>
</dbReference>
<evidence type="ECO:0000313" key="7">
    <source>
        <dbReference type="Proteomes" id="UP000185809"/>
    </source>
</evidence>
<keyword evidence="4" id="KW-0169">Cobalamin biosynthesis</keyword>
<dbReference type="GO" id="GO:0005524">
    <property type="term" value="F:ATP binding"/>
    <property type="evidence" value="ECO:0007669"/>
    <property type="project" value="UniProtKB-UniRule"/>
</dbReference>
<name>A0A1F6WZ84_9BACT</name>
<protein>
    <recommendedName>
        <fullName evidence="4">Corrinoid adenosyltransferase</fullName>
        <ecNumber evidence="4">2.5.1.17</ecNumber>
    </recommendedName>
    <alternativeName>
        <fullName evidence="4">Cob(II)alamin adenosyltransferase</fullName>
    </alternativeName>
    <alternativeName>
        <fullName evidence="4">Cob(II)yrinic acid a,c-diamide adenosyltransferase</fullName>
    </alternativeName>
    <alternativeName>
        <fullName evidence="4">Cobinamide/cobalamin adenosyltransferase</fullName>
    </alternativeName>
</protein>
<dbReference type="GO" id="GO:0009236">
    <property type="term" value="P:cobalamin biosynthetic process"/>
    <property type="evidence" value="ECO:0007669"/>
    <property type="project" value="UniProtKB-UniRule"/>
</dbReference>
<comment type="caution">
    <text evidence="6">The sequence shown here is derived from an EMBL/GenBank/DDBJ whole genome shotgun (WGS) entry which is preliminary data.</text>
</comment>
<comment type="catalytic activity">
    <reaction evidence="4">
        <text>2 cob(II)alamin + reduced [electron-transfer flavoprotein] + 2 ATP = 2 adenosylcob(III)alamin + 2 triphosphate + oxidized [electron-transfer flavoprotein] + 3 H(+)</text>
        <dbReference type="Rhea" id="RHEA:28671"/>
        <dbReference type="Rhea" id="RHEA-COMP:10685"/>
        <dbReference type="Rhea" id="RHEA-COMP:10686"/>
        <dbReference type="ChEBI" id="CHEBI:15378"/>
        <dbReference type="ChEBI" id="CHEBI:16304"/>
        <dbReference type="ChEBI" id="CHEBI:18036"/>
        <dbReference type="ChEBI" id="CHEBI:18408"/>
        <dbReference type="ChEBI" id="CHEBI:30616"/>
        <dbReference type="ChEBI" id="CHEBI:57692"/>
        <dbReference type="ChEBI" id="CHEBI:58307"/>
        <dbReference type="EC" id="2.5.1.17"/>
    </reaction>
</comment>
<comment type="similarity">
    <text evidence="4">Belongs to the Cob(I)alamin adenosyltransferase family.</text>
</comment>
<dbReference type="Pfam" id="PF01923">
    <property type="entry name" value="Cob_adeno_trans"/>
    <property type="match status" value="1"/>
</dbReference>
<dbReference type="EC" id="2.5.1.17" evidence="4"/>
<feature type="domain" description="Cobalamin adenosyltransferase-like" evidence="5">
    <location>
        <begin position="3"/>
        <end position="172"/>
    </location>
</feature>
<keyword evidence="3 4" id="KW-0067">ATP-binding</keyword>
<accession>A0A1F6WZ84</accession>
<dbReference type="InterPro" id="IPR016030">
    <property type="entry name" value="CblAdoTrfase-like"/>
</dbReference>
<evidence type="ECO:0000256" key="3">
    <source>
        <dbReference type="ARBA" id="ARBA00022840"/>
    </source>
</evidence>
<gene>
    <name evidence="6" type="ORF">A2995_00505</name>
</gene>
<dbReference type="PANTHER" id="PTHR12213:SF0">
    <property type="entry name" value="CORRINOID ADENOSYLTRANSFERASE MMAB"/>
    <property type="match status" value="1"/>
</dbReference>
<sequence>MFYTGKGDKGTTKLFKTNLGERLSKSSDVFEALGTLDELNSFLGFCKVKLEKENFKIKRDNINLSELINIVQNNLFIIQAELAGSEMRITIEKIKEIENIINLIENELPEIKTFFVPGGTEIGSFLDISRAISRRAERKIIRISKKEKVLITKNTKAYINRLSSFLYALARLVNYQSGIPEQPPNYK</sequence>
<evidence type="ECO:0000313" key="6">
    <source>
        <dbReference type="EMBL" id="OGI87035.1"/>
    </source>
</evidence>
<keyword evidence="1 4" id="KW-0808">Transferase</keyword>
<evidence type="ECO:0000256" key="4">
    <source>
        <dbReference type="RuleBase" id="RU366026"/>
    </source>
</evidence>
<dbReference type="UniPathway" id="UPA00148">
    <property type="reaction ID" value="UER00233"/>
</dbReference>
<dbReference type="AlphaFoldDB" id="A0A1F6WZ84"/>